<gene>
    <name evidence="1" type="ORF">N47_K27580</name>
</gene>
<sequence>MFLSGGFLNLPALQVEIKQGVLIMEEYLRKELTEKLAVIRRLGDDVRKTAGIPCIESNMRFVDINCTSALWHLGELDYWEYELK</sequence>
<protein>
    <submittedName>
        <fullName evidence="1">Uncharacterized protein</fullName>
    </submittedName>
</protein>
<name>E1YIX4_9BACT</name>
<proteinExistence type="predicted"/>
<evidence type="ECO:0000313" key="1">
    <source>
        <dbReference type="EMBL" id="CBX30518.1"/>
    </source>
</evidence>
<reference evidence="1" key="1">
    <citation type="journal article" date="2011" name="Environ. Microbiol.">
        <title>Genomic insights into the metabolic potential of the polycyclic aromatic hydrocarbon degrading sulfate-reducing Deltaproteobacterium N47.</title>
        <authorList>
            <person name="Bergmann F."/>
            <person name="Selesi D."/>
            <person name="Weinmaier T."/>
            <person name="Tischler P."/>
            <person name="Rattei T."/>
            <person name="Meckenstock R.U."/>
        </authorList>
    </citation>
    <scope>NUCLEOTIDE SEQUENCE</scope>
</reference>
<organism evidence="1">
    <name type="scientific">uncultured Desulfobacterium sp</name>
    <dbReference type="NCBI Taxonomy" id="201089"/>
    <lineage>
        <taxon>Bacteria</taxon>
        <taxon>Pseudomonadati</taxon>
        <taxon>Thermodesulfobacteriota</taxon>
        <taxon>Desulfobacteria</taxon>
        <taxon>Desulfobacterales</taxon>
        <taxon>Desulfobacteriaceae</taxon>
        <taxon>Desulfobacterium</taxon>
        <taxon>environmental samples</taxon>
    </lineage>
</organism>
<accession>E1YIX4</accession>
<dbReference type="EMBL" id="FR695876">
    <property type="protein sequence ID" value="CBX30518.1"/>
    <property type="molecule type" value="Genomic_DNA"/>
</dbReference>
<dbReference type="AlphaFoldDB" id="E1YIX4"/>